<dbReference type="PIRSF" id="PIRSF002374">
    <property type="entry name" value="Casein_kappa"/>
    <property type="match status" value="1"/>
</dbReference>
<dbReference type="OMA" id="YYVPNSY"/>
<reference evidence="13" key="2">
    <citation type="submission" date="2025-08" db="UniProtKB">
        <authorList>
            <consortium name="Ensembl"/>
        </authorList>
    </citation>
    <scope>IDENTIFICATION</scope>
    <source>
        <strain evidence="13">2N</strain>
    </source>
</reference>
<evidence type="ECO:0000313" key="14">
    <source>
        <dbReference type="Proteomes" id="UP000005447"/>
    </source>
</evidence>
<evidence type="ECO:0000256" key="4">
    <source>
        <dbReference type="ARBA" id="ARBA00017238"/>
    </source>
</evidence>
<dbReference type="PANTHER" id="PTHR11470">
    <property type="entry name" value="KAPPA CASEIN"/>
    <property type="match status" value="1"/>
</dbReference>
<evidence type="ECO:0000256" key="9">
    <source>
        <dbReference type="PIRNR" id="PIRNR002374"/>
    </source>
</evidence>
<evidence type="ECO:0000256" key="5">
    <source>
        <dbReference type="ARBA" id="ARBA00022525"/>
    </source>
</evidence>
<feature type="site" description="Cleavage; by chymosin/rennin" evidence="10">
    <location>
        <begin position="107"/>
        <end position="108"/>
    </location>
</feature>
<dbReference type="GeneTree" id="ENSGT00390000009184"/>
<keyword evidence="5 9" id="KW-0964">Secreted</keyword>
<dbReference type="EMBL" id="AAKN02040249">
    <property type="status" value="NOT_ANNOTATED_CDS"/>
    <property type="molecule type" value="Genomic_DNA"/>
</dbReference>
<feature type="chain" id="PRO_5012677346" description="Kappa-casein" evidence="12">
    <location>
        <begin position="23"/>
        <end position="223"/>
    </location>
</feature>
<reference evidence="14" key="1">
    <citation type="journal article" date="2011" name="Nature">
        <title>A high-resolution map of human evolutionary constraint using 29 mammals.</title>
        <authorList>
            <person name="Lindblad-Toh K."/>
            <person name="Garber M."/>
            <person name="Zuk O."/>
            <person name="Lin M.F."/>
            <person name="Parker B.J."/>
            <person name="Washietl S."/>
            <person name="Kheradpour P."/>
            <person name="Ernst J."/>
            <person name="Jordan G."/>
            <person name="Mauceli E."/>
            <person name="Ward L.D."/>
            <person name="Lowe C.B."/>
            <person name="Holloway A.K."/>
            <person name="Clamp M."/>
            <person name="Gnerre S."/>
            <person name="Alfoldi J."/>
            <person name="Beal K."/>
            <person name="Chang J."/>
            <person name="Clawson H."/>
            <person name="Cuff J."/>
            <person name="Di Palma F."/>
            <person name="Fitzgerald S."/>
            <person name="Flicek P."/>
            <person name="Guttman M."/>
            <person name="Hubisz M.J."/>
            <person name="Jaffe D.B."/>
            <person name="Jungreis I."/>
            <person name="Kent W.J."/>
            <person name="Kostka D."/>
            <person name="Lara M."/>
            <person name="Martins A.L."/>
            <person name="Massingham T."/>
            <person name="Moltke I."/>
            <person name="Raney B.J."/>
            <person name="Rasmussen M.D."/>
            <person name="Robinson J."/>
            <person name="Stark A."/>
            <person name="Vilella A.J."/>
            <person name="Wen J."/>
            <person name="Xie X."/>
            <person name="Zody M.C."/>
            <person name="Baldwin J."/>
            <person name="Bloom T."/>
            <person name="Chin C.W."/>
            <person name="Heiman D."/>
            <person name="Nicol R."/>
            <person name="Nusbaum C."/>
            <person name="Young S."/>
            <person name="Wilkinson J."/>
            <person name="Worley K.C."/>
            <person name="Kovar C.L."/>
            <person name="Muzny D.M."/>
            <person name="Gibbs R.A."/>
            <person name="Cree A."/>
            <person name="Dihn H.H."/>
            <person name="Fowler G."/>
            <person name="Jhangiani S."/>
            <person name="Joshi V."/>
            <person name="Lee S."/>
            <person name="Lewis L.R."/>
            <person name="Nazareth L.V."/>
            <person name="Okwuonu G."/>
            <person name="Santibanez J."/>
            <person name="Warren W.C."/>
            <person name="Mardis E.R."/>
            <person name="Weinstock G.M."/>
            <person name="Wilson R.K."/>
            <person name="Delehaunty K."/>
            <person name="Dooling D."/>
            <person name="Fronik C."/>
            <person name="Fulton L."/>
            <person name="Fulton B."/>
            <person name="Graves T."/>
            <person name="Minx P."/>
            <person name="Sodergren E."/>
            <person name="Birney E."/>
            <person name="Margulies E.H."/>
            <person name="Herrero J."/>
            <person name="Green E.D."/>
            <person name="Haussler D."/>
            <person name="Siepel A."/>
            <person name="Goldman N."/>
            <person name="Pollard K.S."/>
            <person name="Pedersen J.S."/>
            <person name="Lander E.S."/>
            <person name="Kellis M."/>
        </authorList>
    </citation>
    <scope>NUCLEOTIDE SEQUENCE [LARGE SCALE GENOMIC DNA]</scope>
    <source>
        <strain evidence="14">2N</strain>
    </source>
</reference>
<reference evidence="13" key="3">
    <citation type="submission" date="2025-09" db="UniProtKB">
        <authorList>
            <consortium name="Ensembl"/>
        </authorList>
    </citation>
    <scope>IDENTIFICATION</scope>
    <source>
        <strain evidence="13">2N</strain>
    </source>
</reference>
<dbReference type="InParanoid" id="A0A2C9F1E4"/>
<feature type="region of interest" description="Disordered" evidence="11">
    <location>
        <begin position="132"/>
        <end position="223"/>
    </location>
</feature>
<organism evidence="13 14">
    <name type="scientific">Cavia porcellus</name>
    <name type="common">Guinea pig</name>
    <dbReference type="NCBI Taxonomy" id="10141"/>
    <lineage>
        <taxon>Eukaryota</taxon>
        <taxon>Metazoa</taxon>
        <taxon>Chordata</taxon>
        <taxon>Craniata</taxon>
        <taxon>Vertebrata</taxon>
        <taxon>Euteleostomi</taxon>
        <taxon>Mammalia</taxon>
        <taxon>Eutheria</taxon>
        <taxon>Euarchontoglires</taxon>
        <taxon>Glires</taxon>
        <taxon>Rodentia</taxon>
        <taxon>Hystricomorpha</taxon>
        <taxon>Caviidae</taxon>
        <taxon>Cavia</taxon>
    </lineage>
</organism>
<dbReference type="VEuPathDB" id="HostDB:ENSCPOG00000004871"/>
<evidence type="ECO:0000256" key="12">
    <source>
        <dbReference type="SAM" id="SignalP"/>
    </source>
</evidence>
<evidence type="ECO:0000256" key="3">
    <source>
        <dbReference type="ARBA" id="ARBA00005332"/>
    </source>
</evidence>
<dbReference type="GO" id="GO:0005615">
    <property type="term" value="C:extracellular space"/>
    <property type="evidence" value="ECO:0007669"/>
    <property type="project" value="TreeGrafter"/>
</dbReference>
<dbReference type="PANTHER" id="PTHR11470:SF2">
    <property type="entry name" value="KAPPA-CASEIN"/>
    <property type="match status" value="1"/>
</dbReference>
<evidence type="ECO:0000256" key="8">
    <source>
        <dbReference type="ARBA" id="ARBA00023180"/>
    </source>
</evidence>
<dbReference type="Proteomes" id="UP000005447">
    <property type="component" value="Unassembled WGS sequence"/>
</dbReference>
<keyword evidence="8" id="KW-0325">Glycoprotein</keyword>
<feature type="signal peptide" evidence="12">
    <location>
        <begin position="1"/>
        <end position="22"/>
    </location>
</feature>
<dbReference type="FunCoup" id="A0A2C9F1E4">
    <property type="interactions" value="176"/>
</dbReference>
<evidence type="ECO:0000256" key="2">
    <source>
        <dbReference type="ARBA" id="ARBA00004613"/>
    </source>
</evidence>
<sequence length="223" mass="24431">MMKSFLLVVNIVALTLPFLCCGNDERLFEQKKVLYLLSYPVLNNYLRTAPSYYQNRASVPINNPYLCHLYYVPSFVLWAQGQIPKGPVSTDIHQSTMQYHQAKHPSFMAILSKKILGKATILSTDAIAAPEQTPVSAAQPTVSAGDTPEVSSQFIDTPDTSVLAEEARESPEDTPEISEFINAPDTAVPSEEPRESAEDTPEISSEFIFSPETSTGPAIASMA</sequence>
<evidence type="ECO:0000256" key="7">
    <source>
        <dbReference type="ARBA" id="ARBA00022743"/>
    </source>
</evidence>
<dbReference type="Pfam" id="PF00997">
    <property type="entry name" value="Casein_kappa"/>
    <property type="match status" value="1"/>
</dbReference>
<comment type="function">
    <text evidence="1 9">Kappa-casein stabilizes micelle formation, preventing casein precipitation in milk.</text>
</comment>
<keyword evidence="6" id="KW-0597">Phosphoprotein</keyword>
<dbReference type="GO" id="GO:0007595">
    <property type="term" value="P:lactation"/>
    <property type="evidence" value="ECO:0007669"/>
    <property type="project" value="TreeGrafter"/>
</dbReference>
<name>A0A2C9F1E4_CAVPO</name>
<evidence type="ECO:0000256" key="11">
    <source>
        <dbReference type="SAM" id="MobiDB-lite"/>
    </source>
</evidence>
<dbReference type="Ensembl" id="ENSCPOT00000004923.2">
    <property type="protein sequence ID" value="ENSCPOP00000004384.2"/>
    <property type="gene ID" value="ENSCPOG00000004871.4"/>
</dbReference>
<evidence type="ECO:0000256" key="10">
    <source>
        <dbReference type="PIRSR" id="PIRSR002374-1"/>
    </source>
</evidence>
<evidence type="ECO:0000256" key="1">
    <source>
        <dbReference type="ARBA" id="ARBA00003829"/>
    </source>
</evidence>
<keyword evidence="7 9" id="KW-0494">Milk protein</keyword>
<feature type="compositionally biased region" description="Polar residues" evidence="11">
    <location>
        <begin position="133"/>
        <end position="160"/>
    </location>
</feature>
<proteinExistence type="inferred from homology"/>
<accession>A0A2C9F1E4</accession>
<keyword evidence="14" id="KW-1185">Reference proteome</keyword>
<protein>
    <recommendedName>
        <fullName evidence="4 9">Kappa-casein</fullName>
    </recommendedName>
</protein>
<keyword evidence="12" id="KW-0732">Signal</keyword>
<dbReference type="InterPro" id="IPR000117">
    <property type="entry name" value="Casein_kappa"/>
</dbReference>
<comment type="similarity">
    <text evidence="3 9">Belongs to the kappa-casein family.</text>
</comment>
<evidence type="ECO:0000313" key="13">
    <source>
        <dbReference type="Ensembl" id="ENSCPOP00000004384.2"/>
    </source>
</evidence>
<dbReference type="AlphaFoldDB" id="A0A2C9F1E4"/>
<comment type="subcellular location">
    <subcellularLocation>
        <location evidence="2 9">Secreted</location>
    </subcellularLocation>
</comment>
<dbReference type="GO" id="GO:0050821">
    <property type="term" value="P:protein stabilization"/>
    <property type="evidence" value="ECO:0007669"/>
    <property type="project" value="TreeGrafter"/>
</dbReference>
<evidence type="ECO:0000256" key="6">
    <source>
        <dbReference type="ARBA" id="ARBA00022553"/>
    </source>
</evidence>